<dbReference type="Pfam" id="PF01553">
    <property type="entry name" value="Acyltransferase"/>
    <property type="match status" value="1"/>
</dbReference>
<gene>
    <name evidence="4" type="ORF">C7K25_09075</name>
</gene>
<dbReference type="PANTHER" id="PTHR10434">
    <property type="entry name" value="1-ACYL-SN-GLYCEROL-3-PHOSPHATE ACYLTRANSFERASE"/>
    <property type="match status" value="1"/>
</dbReference>
<reference evidence="4" key="1">
    <citation type="submission" date="2018-03" db="EMBL/GenBank/DDBJ databases">
        <authorList>
            <person name="Nunes O.C."/>
            <person name="Lopes A.R."/>
            <person name="Froufe H."/>
            <person name="Munoz-Merida A."/>
            <person name="Barroso C."/>
            <person name="Egas C."/>
        </authorList>
    </citation>
    <scope>NUCLEOTIDE SEQUENCE</scope>
    <source>
        <strain evidence="4">ON4</strain>
    </source>
</reference>
<comment type="caution">
    <text evidence="4">The sequence shown here is derived from an EMBL/GenBank/DDBJ whole genome shotgun (WGS) entry which is preliminary data.</text>
</comment>
<dbReference type="PANTHER" id="PTHR10434:SF55">
    <property type="entry name" value="POSSIBLE ACYLTRANSFERASE"/>
    <property type="match status" value="1"/>
</dbReference>
<dbReference type="InterPro" id="IPR002123">
    <property type="entry name" value="Plipid/glycerol_acylTrfase"/>
</dbReference>
<feature type="domain" description="Phospholipid/glycerol acyltransferase" evidence="3">
    <location>
        <begin position="27"/>
        <end position="146"/>
    </location>
</feature>
<evidence type="ECO:0000256" key="1">
    <source>
        <dbReference type="ARBA" id="ARBA00022679"/>
    </source>
</evidence>
<dbReference type="Proteomes" id="UP001170379">
    <property type="component" value="Unassembled WGS sequence"/>
</dbReference>
<keyword evidence="2 4" id="KW-0012">Acyltransferase</keyword>
<dbReference type="EMBL" id="PXVD01000013">
    <property type="protein sequence ID" value="MDJ1371516.1"/>
    <property type="molecule type" value="Genomic_DNA"/>
</dbReference>
<proteinExistence type="predicted"/>
<evidence type="ECO:0000259" key="3">
    <source>
        <dbReference type="SMART" id="SM00563"/>
    </source>
</evidence>
<dbReference type="GO" id="GO:0016746">
    <property type="term" value="F:acyltransferase activity"/>
    <property type="evidence" value="ECO:0007669"/>
    <property type="project" value="UniProtKB-KW"/>
</dbReference>
<keyword evidence="1" id="KW-0808">Transferase</keyword>
<keyword evidence="5" id="KW-1185">Reference proteome</keyword>
<dbReference type="CDD" id="cd07989">
    <property type="entry name" value="LPLAT_AGPAT-like"/>
    <property type="match status" value="1"/>
</dbReference>
<dbReference type="SUPFAM" id="SSF69593">
    <property type="entry name" value="Glycerol-3-phosphate (1)-acyltransferase"/>
    <property type="match status" value="1"/>
</dbReference>
<name>A0ABT7C8H0_9MICO</name>
<sequence length="234" mass="25770">MAGIAVPPLKLLFKYDVKGTLPATGPYILTPNHYSDIDPVVTGYGVWRLGRKPRFMAKASLFKIPVVGWLLHKSGQIPVERSRSRAKANSMNAANQIIELGGAVIVYPEGTLTREPDMWPMRGKTGAARLALQSGIPVIPIATWGAQAVVPRFQKKFKFRFRAPIKMIVGKPIDLSEFEGKHSSKRAIDGATDKIMREITALVEEIRGAKAPKELYDPAAHGQTEYGMPNEIKP</sequence>
<accession>A0ABT7C8H0</accession>
<evidence type="ECO:0000313" key="5">
    <source>
        <dbReference type="Proteomes" id="UP001170379"/>
    </source>
</evidence>
<organism evidence="4 5">
    <name type="scientific">Gulosibacter molinativorax</name>
    <dbReference type="NCBI Taxonomy" id="256821"/>
    <lineage>
        <taxon>Bacteria</taxon>
        <taxon>Bacillati</taxon>
        <taxon>Actinomycetota</taxon>
        <taxon>Actinomycetes</taxon>
        <taxon>Micrococcales</taxon>
        <taxon>Microbacteriaceae</taxon>
        <taxon>Gulosibacter</taxon>
    </lineage>
</organism>
<reference evidence="4" key="2">
    <citation type="journal article" date="2022" name="Sci. Rep.">
        <title>In silico prediction of the enzymes involved in the degradation of the herbicide molinate by Gulosibacter molinativorax ON4T.</title>
        <authorList>
            <person name="Lopes A.R."/>
            <person name="Bunin E."/>
            <person name="Viana A.T."/>
            <person name="Froufe H."/>
            <person name="Munoz-Merida A."/>
            <person name="Pinho D."/>
            <person name="Figueiredo J."/>
            <person name="Barroso C."/>
            <person name="Vaz-Moreira I."/>
            <person name="Bellanger X."/>
            <person name="Egas C."/>
            <person name="Nunes O.C."/>
        </authorList>
    </citation>
    <scope>NUCLEOTIDE SEQUENCE</scope>
    <source>
        <strain evidence="4">ON4</strain>
    </source>
</reference>
<evidence type="ECO:0000313" key="4">
    <source>
        <dbReference type="EMBL" id="MDJ1371516.1"/>
    </source>
</evidence>
<protein>
    <submittedName>
        <fullName evidence="4">1-acyl-sn-glycerol-3-phosphate acyltransferase</fullName>
    </submittedName>
</protein>
<dbReference type="SMART" id="SM00563">
    <property type="entry name" value="PlsC"/>
    <property type="match status" value="1"/>
</dbReference>
<evidence type="ECO:0000256" key="2">
    <source>
        <dbReference type="ARBA" id="ARBA00023315"/>
    </source>
</evidence>